<feature type="transmembrane region" description="Helical" evidence="2">
    <location>
        <begin position="33"/>
        <end position="55"/>
    </location>
</feature>
<dbReference type="Pfam" id="PF01244">
    <property type="entry name" value="Peptidase_M19"/>
    <property type="match status" value="1"/>
</dbReference>
<dbReference type="Proteomes" id="UP000319731">
    <property type="component" value="Unassembled WGS sequence"/>
</dbReference>
<dbReference type="PANTHER" id="PTHR10443:SF12">
    <property type="entry name" value="DIPEPTIDASE"/>
    <property type="match status" value="1"/>
</dbReference>
<dbReference type="GO" id="GO:0070573">
    <property type="term" value="F:metallodipeptidase activity"/>
    <property type="evidence" value="ECO:0007669"/>
    <property type="project" value="InterPro"/>
</dbReference>
<keyword evidence="4" id="KW-1185">Reference proteome</keyword>
<evidence type="ECO:0000256" key="1">
    <source>
        <dbReference type="RuleBase" id="RU341113"/>
    </source>
</evidence>
<dbReference type="InterPro" id="IPR008257">
    <property type="entry name" value="Pept_M19"/>
</dbReference>
<dbReference type="PANTHER" id="PTHR10443">
    <property type="entry name" value="MICROSOMAL DIPEPTIDASE"/>
    <property type="match status" value="1"/>
</dbReference>
<dbReference type="Gene3D" id="3.20.20.140">
    <property type="entry name" value="Metal-dependent hydrolases"/>
    <property type="match status" value="1"/>
</dbReference>
<evidence type="ECO:0000313" key="3">
    <source>
        <dbReference type="EMBL" id="TPX31466.1"/>
    </source>
</evidence>
<sequence length="479" mass="53075">MSSYWKAPVASAIKSFLAVIPTETPAERIRNQLILVAVILLVIIVIFISALRNVYRFLTNDPRKSKGPSFLFGVVVPSVLPVLLYTVLTDSLSYMNDSGKVLPYSYRPSQEALELHNRLPFIADLHADTLLWTHRQSMLNPEVKLGHIDMQRLIDGNVALQVFSSVTLSPAELNMYRNSNATDTIRTLGIVQRWPMKAIFGHSARMERVALFASALDKMQEKSIIDGSHGIFVFVKSRTDFDRLLSLRQQFGSKVVGGLLSIEGSNMCHPIWITAEECANRLWSLGVRMVAMTHFVDNAVGSSATGESDYGLTSYGEDYVKRLLELGMMIDMAHTSVKTIDNVIALYDEHVKTTGRKVLLVVSHTGLKSACFHNRNLEDRHAKALAQRGGIIGVAFFPEAVCGNNLTDIIKSYKVAVDLTSTNNVVLGSDYDGAVSVPFDVSDLAYMTQGLLAEGFSESEIQKIMGETVQTKFMEYLPL</sequence>
<reference evidence="3 4" key="1">
    <citation type="journal article" date="2019" name="Sci. Rep.">
        <title>Comparative genomics of chytrid fungi reveal insights into the obligate biotrophic and pathogenic lifestyle of Synchytrium endobioticum.</title>
        <authorList>
            <person name="van de Vossenberg B.T.L.H."/>
            <person name="Warris S."/>
            <person name="Nguyen H.D.T."/>
            <person name="van Gent-Pelzer M.P.E."/>
            <person name="Joly D.L."/>
            <person name="van de Geest H.C."/>
            <person name="Bonants P.J.M."/>
            <person name="Smith D.S."/>
            <person name="Levesque C.A."/>
            <person name="van der Lee T.A.J."/>
        </authorList>
    </citation>
    <scope>NUCLEOTIDE SEQUENCE [LARGE SCALE GENOMIC DNA]</scope>
    <source>
        <strain evidence="3 4">JEL517</strain>
    </source>
</reference>
<dbReference type="EMBL" id="QEAO01000044">
    <property type="protein sequence ID" value="TPX31466.1"/>
    <property type="molecule type" value="Genomic_DNA"/>
</dbReference>
<proteinExistence type="inferred from homology"/>
<keyword evidence="1" id="KW-0645">Protease</keyword>
<dbReference type="SUPFAM" id="SSF51556">
    <property type="entry name" value="Metallo-dependent hydrolases"/>
    <property type="match status" value="1"/>
</dbReference>
<dbReference type="EC" id="3.4.13.19" evidence="1"/>
<dbReference type="AlphaFoldDB" id="A0A507C0H0"/>
<keyword evidence="1" id="KW-0862">Zinc</keyword>
<dbReference type="STRING" id="1806994.A0A507C0H0"/>
<dbReference type="InterPro" id="IPR032466">
    <property type="entry name" value="Metal_Hydrolase"/>
</dbReference>
<keyword evidence="2" id="KW-0812">Transmembrane</keyword>
<dbReference type="RefSeq" id="XP_031022887.1">
    <property type="nucleotide sequence ID" value="XM_031171130.1"/>
</dbReference>
<dbReference type="OrthoDB" id="445695at2759"/>
<feature type="transmembrane region" description="Helical" evidence="2">
    <location>
        <begin position="67"/>
        <end position="88"/>
    </location>
</feature>
<name>A0A507C0H0_9FUNG</name>
<dbReference type="GO" id="GO:0046872">
    <property type="term" value="F:metal ion binding"/>
    <property type="evidence" value="ECO:0007669"/>
    <property type="project" value="UniProtKB-UniRule"/>
</dbReference>
<keyword evidence="1" id="KW-0378">Hydrolase</keyword>
<evidence type="ECO:0000313" key="4">
    <source>
        <dbReference type="Proteomes" id="UP000319731"/>
    </source>
</evidence>
<accession>A0A507C0H0</accession>
<dbReference type="GO" id="GO:0006508">
    <property type="term" value="P:proteolysis"/>
    <property type="evidence" value="ECO:0007669"/>
    <property type="project" value="UniProtKB-KW"/>
</dbReference>
<dbReference type="GeneID" id="42006427"/>
<gene>
    <name evidence="3" type="ORF">SmJEL517_g05203</name>
</gene>
<organism evidence="3 4">
    <name type="scientific">Synchytrium microbalum</name>
    <dbReference type="NCBI Taxonomy" id="1806994"/>
    <lineage>
        <taxon>Eukaryota</taxon>
        <taxon>Fungi</taxon>
        <taxon>Fungi incertae sedis</taxon>
        <taxon>Chytridiomycota</taxon>
        <taxon>Chytridiomycota incertae sedis</taxon>
        <taxon>Chytridiomycetes</taxon>
        <taxon>Synchytriales</taxon>
        <taxon>Synchytriaceae</taxon>
        <taxon>Synchytrium</taxon>
    </lineage>
</organism>
<evidence type="ECO:0000256" key="2">
    <source>
        <dbReference type="SAM" id="Phobius"/>
    </source>
</evidence>
<comment type="similarity">
    <text evidence="1">Belongs to the metallo-dependent hydrolases superfamily. Peptidase M19 family.</text>
</comment>
<protein>
    <recommendedName>
        <fullName evidence="1">Dipeptidase</fullName>
        <ecNumber evidence="1">3.4.13.19</ecNumber>
    </recommendedName>
</protein>
<keyword evidence="2" id="KW-1133">Transmembrane helix</keyword>
<keyword evidence="2" id="KW-0472">Membrane</keyword>
<dbReference type="PROSITE" id="PS51365">
    <property type="entry name" value="RENAL_DIPEPTIDASE_2"/>
    <property type="match status" value="1"/>
</dbReference>
<keyword evidence="1" id="KW-0482">Metalloprotease</keyword>
<comment type="catalytic activity">
    <reaction evidence="1">
        <text>an L-aminoacyl-L-amino acid + H2O = 2 an L-alpha-amino acid</text>
        <dbReference type="Rhea" id="RHEA:48940"/>
        <dbReference type="ChEBI" id="CHEBI:15377"/>
        <dbReference type="ChEBI" id="CHEBI:59869"/>
        <dbReference type="ChEBI" id="CHEBI:77460"/>
        <dbReference type="EC" id="3.4.13.19"/>
    </reaction>
</comment>
<keyword evidence="1" id="KW-0479">Metal-binding</keyword>
<comment type="cofactor">
    <cofactor evidence="1">
        <name>Zn(2+)</name>
        <dbReference type="ChEBI" id="CHEBI:29105"/>
    </cofactor>
</comment>
<keyword evidence="1" id="KW-0224">Dipeptidase</keyword>
<comment type="caution">
    <text evidence="3">The sequence shown here is derived from an EMBL/GenBank/DDBJ whole genome shotgun (WGS) entry which is preliminary data.</text>
</comment>